<dbReference type="EMBL" id="JAUTXU010000119">
    <property type="protein sequence ID" value="KAK3706483.1"/>
    <property type="molecule type" value="Genomic_DNA"/>
</dbReference>
<evidence type="ECO:0000313" key="1">
    <source>
        <dbReference type="EMBL" id="KAK3706483.1"/>
    </source>
</evidence>
<gene>
    <name evidence="1" type="ORF">LTR37_012693</name>
</gene>
<dbReference type="Proteomes" id="UP001281147">
    <property type="component" value="Unassembled WGS sequence"/>
</dbReference>
<name>A0ACC3N1A2_9PEZI</name>
<keyword evidence="2" id="KW-1185">Reference proteome</keyword>
<evidence type="ECO:0000313" key="2">
    <source>
        <dbReference type="Proteomes" id="UP001281147"/>
    </source>
</evidence>
<comment type="caution">
    <text evidence="1">The sequence shown here is derived from an EMBL/GenBank/DDBJ whole genome shotgun (WGS) entry which is preliminary data.</text>
</comment>
<accession>A0ACC3N1A2</accession>
<sequence>MERAMRHVTTIWRLSFTADTPKQPDGVEDAERGPVQSTEKSPLLPRIRTRLKEGAFTTLQQKMANVSVGSLLYSLVLWMVCSVLIFLPMLPFWIFAGFLVYMLGTASSHDFYVYCGVLTVLLPFNMVGTAAIARGVWQDISSG</sequence>
<reference evidence="1" key="1">
    <citation type="submission" date="2023-07" db="EMBL/GenBank/DDBJ databases">
        <title>Black Yeasts Isolated from many extreme environments.</title>
        <authorList>
            <person name="Coleine C."/>
            <person name="Stajich J.E."/>
            <person name="Selbmann L."/>
        </authorList>
    </citation>
    <scope>NUCLEOTIDE SEQUENCE</scope>
    <source>
        <strain evidence="1">CCFEE 5714</strain>
    </source>
</reference>
<proteinExistence type="predicted"/>
<organism evidence="1 2">
    <name type="scientific">Vermiconidia calcicola</name>
    <dbReference type="NCBI Taxonomy" id="1690605"/>
    <lineage>
        <taxon>Eukaryota</taxon>
        <taxon>Fungi</taxon>
        <taxon>Dikarya</taxon>
        <taxon>Ascomycota</taxon>
        <taxon>Pezizomycotina</taxon>
        <taxon>Dothideomycetes</taxon>
        <taxon>Dothideomycetidae</taxon>
        <taxon>Mycosphaerellales</taxon>
        <taxon>Extremaceae</taxon>
        <taxon>Vermiconidia</taxon>
    </lineage>
</organism>
<protein>
    <submittedName>
        <fullName evidence="1">Uncharacterized protein</fullName>
    </submittedName>
</protein>